<feature type="transmembrane region" description="Helical" evidence="1">
    <location>
        <begin position="366"/>
        <end position="386"/>
    </location>
</feature>
<gene>
    <name evidence="2" type="ORF">EPJ80_00915</name>
</gene>
<protein>
    <submittedName>
        <fullName evidence="2">Uncharacterized protein</fullName>
    </submittedName>
</protein>
<feature type="transmembrane region" description="Helical" evidence="1">
    <location>
        <begin position="514"/>
        <end position="532"/>
    </location>
</feature>
<feature type="transmembrane region" description="Helical" evidence="1">
    <location>
        <begin position="289"/>
        <end position="308"/>
    </location>
</feature>
<evidence type="ECO:0000313" key="2">
    <source>
        <dbReference type="EMBL" id="TXJ13340.1"/>
    </source>
</evidence>
<comment type="caution">
    <text evidence="2">The sequence shown here is derived from an EMBL/GenBank/DDBJ whole genome shotgun (WGS) entry which is preliminary data.</text>
</comment>
<keyword evidence="1" id="KW-0472">Membrane</keyword>
<name>A0A5C8CJ54_9SPIR</name>
<dbReference type="Proteomes" id="UP000325116">
    <property type="component" value="Unassembled WGS sequence"/>
</dbReference>
<dbReference type="RefSeq" id="WP_147757534.1">
    <property type="nucleotide sequence ID" value="NZ_SAXT01000001.1"/>
</dbReference>
<proteinExistence type="predicted"/>
<dbReference type="AlphaFoldDB" id="A0A5C8CJ54"/>
<evidence type="ECO:0000313" key="3">
    <source>
        <dbReference type="Proteomes" id="UP000325116"/>
    </source>
</evidence>
<feature type="transmembrane region" description="Helical" evidence="1">
    <location>
        <begin position="436"/>
        <end position="455"/>
    </location>
</feature>
<organism evidence="2 3">
    <name type="scientific">Brachyspira aalborgi</name>
    <dbReference type="NCBI Taxonomy" id="29522"/>
    <lineage>
        <taxon>Bacteria</taxon>
        <taxon>Pseudomonadati</taxon>
        <taxon>Spirochaetota</taxon>
        <taxon>Spirochaetia</taxon>
        <taxon>Brachyspirales</taxon>
        <taxon>Brachyspiraceae</taxon>
        <taxon>Brachyspira</taxon>
    </lineage>
</organism>
<feature type="transmembrane region" description="Helical" evidence="1">
    <location>
        <begin position="491"/>
        <end position="507"/>
    </location>
</feature>
<feature type="transmembrane region" description="Helical" evidence="1">
    <location>
        <begin position="398"/>
        <end position="416"/>
    </location>
</feature>
<feature type="transmembrane region" description="Helical" evidence="1">
    <location>
        <begin position="12"/>
        <end position="31"/>
    </location>
</feature>
<feature type="transmembrane region" description="Helical" evidence="1">
    <location>
        <begin position="329"/>
        <end position="354"/>
    </location>
</feature>
<keyword evidence="1" id="KW-1133">Transmembrane helix</keyword>
<sequence length="636" mass="75469">MIFKNKNLFLKIYILFVIITIITLIILQILGSKNRVGYLTDFNLEIDRTLELNNLNDIRKDFTVDGKLDEESIKNYMFTNENITNYAHQFRIRYYDKTFRNSDIYGVYPDLSNLPDYMENAVMEGGGSPYGNFTYDKKTIEIEKVDNVNYTLKIKLDFYLFLISVIILIFLFYIFVVKLNVFNYYSLSPSRLDYIIFGVIVGLCFFSYIYSDVLVIFPFSVNFWNVNPVNFFYEVYNKVGSYHKPDDLPYLAYVIYAMLYFPLWIYSKVRGITYYTWHHPNFEVGTLEIMYIKFLLLFFVLASSYLLYKISKKLGLYENRSKWVSFIFISSPFTILPAFVISQVEIIMIFFTLLAISDYLDNNRRYILWFSIAIPLKLFPIFIFIPLTLLREKNYIKIIINIIIVILPYIITQIIFKSPNPSNRNIIALQTIVDFKIIGASIFIIIYGFICLYSFLQNKDSYDKYEFNRLIIYTILFTFSLVVLVNSFFHLYWIIIISPFISLVIFFNDKYFKLNILLEFIATFCYALMLSYSHTFITMGEATRTKSIPFIKLFVKSYKYNNIRDIFPNIFQNANITNIIYSLFVTAIICILIINFPKNNKSLSFDSEKPIDRKIYIRFIPTLFIIFLIWYLGVKK</sequence>
<keyword evidence="1" id="KW-0812">Transmembrane</keyword>
<feature type="transmembrane region" description="Helical" evidence="1">
    <location>
        <begin position="576"/>
        <end position="594"/>
    </location>
</feature>
<dbReference type="EMBL" id="SAXT01000001">
    <property type="protein sequence ID" value="TXJ13340.1"/>
    <property type="molecule type" value="Genomic_DNA"/>
</dbReference>
<feature type="transmembrane region" description="Helical" evidence="1">
    <location>
        <begin position="615"/>
        <end position="633"/>
    </location>
</feature>
<evidence type="ECO:0000256" key="1">
    <source>
        <dbReference type="SAM" id="Phobius"/>
    </source>
</evidence>
<feature type="transmembrane region" description="Helical" evidence="1">
    <location>
        <begin position="192"/>
        <end position="210"/>
    </location>
</feature>
<reference evidence="2 3" key="1">
    <citation type="journal article" date="1992" name="Lakartidningen">
        <title>[Penicillin V and not amoxicillin is the first choice preparation in acute otitis].</title>
        <authorList>
            <person name="Kamme C."/>
            <person name="Lundgren K."/>
            <person name="Prellner K."/>
        </authorList>
    </citation>
    <scope>NUCLEOTIDE SEQUENCE [LARGE SCALE GENOMIC DNA]</scope>
    <source>
        <strain evidence="2 3">W1</strain>
    </source>
</reference>
<feature type="transmembrane region" description="Helical" evidence="1">
    <location>
        <begin position="248"/>
        <end position="269"/>
    </location>
</feature>
<feature type="transmembrane region" description="Helical" evidence="1">
    <location>
        <begin position="467"/>
        <end position="485"/>
    </location>
</feature>
<accession>A0A5C8CJ54</accession>
<feature type="transmembrane region" description="Helical" evidence="1">
    <location>
        <begin position="158"/>
        <end position="180"/>
    </location>
</feature>